<dbReference type="Gene3D" id="1.10.8.60">
    <property type="match status" value="1"/>
</dbReference>
<dbReference type="InterPro" id="IPR027417">
    <property type="entry name" value="P-loop_NTPase"/>
</dbReference>
<dbReference type="RefSeq" id="XP_013235464.1">
    <property type="nucleotide sequence ID" value="XM_013380010.1"/>
</dbReference>
<evidence type="ECO:0000313" key="6">
    <source>
        <dbReference type="Proteomes" id="UP000030747"/>
    </source>
</evidence>
<dbReference type="GO" id="GO:0005737">
    <property type="term" value="C:cytoplasm"/>
    <property type="evidence" value="ECO:0007669"/>
    <property type="project" value="TreeGrafter"/>
</dbReference>
<dbReference type="InterPro" id="IPR041569">
    <property type="entry name" value="AAA_lid_3"/>
</dbReference>
<dbReference type="InterPro" id="IPR050168">
    <property type="entry name" value="AAA_ATPase_domain"/>
</dbReference>
<dbReference type="Proteomes" id="UP000030747">
    <property type="component" value="Unassembled WGS sequence"/>
</dbReference>
<dbReference type="GO" id="GO:0016887">
    <property type="term" value="F:ATP hydrolysis activity"/>
    <property type="evidence" value="ECO:0007669"/>
    <property type="project" value="InterPro"/>
</dbReference>
<dbReference type="SUPFAM" id="SSF52540">
    <property type="entry name" value="P-loop containing nucleoside triphosphate hydrolases"/>
    <property type="match status" value="1"/>
</dbReference>
<dbReference type="Pfam" id="PF17862">
    <property type="entry name" value="AAA_lid_3"/>
    <property type="match status" value="1"/>
</dbReference>
<reference evidence="5" key="2">
    <citation type="submission" date="2013-10" db="EMBL/GenBank/DDBJ databases">
        <authorList>
            <person name="Aslett M."/>
        </authorList>
    </citation>
    <scope>NUCLEOTIDE SEQUENCE [LARGE SCALE GENOMIC DNA]</scope>
    <source>
        <strain evidence="5">Houghton</strain>
    </source>
</reference>
<evidence type="ECO:0008006" key="7">
    <source>
        <dbReference type="Google" id="ProtNLM"/>
    </source>
</evidence>
<proteinExistence type="predicted"/>
<keyword evidence="1" id="KW-0547">Nucleotide-binding</keyword>
<dbReference type="PANTHER" id="PTHR23077">
    <property type="entry name" value="AAA-FAMILY ATPASE"/>
    <property type="match status" value="1"/>
</dbReference>
<feature type="domain" description="ATPase AAA-type core" evidence="3">
    <location>
        <begin position="129"/>
        <end position="178"/>
    </location>
</feature>
<dbReference type="Gene3D" id="3.40.50.300">
    <property type="entry name" value="P-loop containing nucleotide triphosphate hydrolases"/>
    <property type="match status" value="1"/>
</dbReference>
<dbReference type="VEuPathDB" id="ToxoDB:ETH_00036590"/>
<accession>U6L3G9</accession>
<evidence type="ECO:0000256" key="2">
    <source>
        <dbReference type="ARBA" id="ARBA00022840"/>
    </source>
</evidence>
<evidence type="ECO:0000259" key="3">
    <source>
        <dbReference type="Pfam" id="PF00004"/>
    </source>
</evidence>
<name>U6L3G9_EIMTE</name>
<evidence type="ECO:0000313" key="5">
    <source>
        <dbReference type="EMBL" id="CDJ44716.1"/>
    </source>
</evidence>
<sequence>MLRKMLRNIPHCLTEADIKEVAENTQAFVAADLALLLRTAATAALRKSLLLQQQQQQQQRALGRGDFAAALRAVRPSGLKALACEVPQVTWEDIGGYCGAKLLLQQCVEWPVSHSSSFQQLRLLPPKGLLLYGPPGCSKTLLAKAVATESKMNFLSVKGPELFSKWVGESEKAIRDLF</sequence>
<keyword evidence="2" id="KW-0067">ATP-binding</keyword>
<dbReference type="Pfam" id="PF00004">
    <property type="entry name" value="AAA"/>
    <property type="match status" value="1"/>
</dbReference>
<protein>
    <recommendedName>
        <fullName evidence="7">ATPase AAA-type core domain-containing protein</fullName>
    </recommendedName>
</protein>
<feature type="non-terminal residue" evidence="5">
    <location>
        <position position="178"/>
    </location>
</feature>
<evidence type="ECO:0000256" key="1">
    <source>
        <dbReference type="ARBA" id="ARBA00022741"/>
    </source>
</evidence>
<dbReference type="GeneID" id="25256359"/>
<dbReference type="InterPro" id="IPR003959">
    <property type="entry name" value="ATPase_AAA_core"/>
</dbReference>
<keyword evidence="6" id="KW-1185">Reference proteome</keyword>
<dbReference type="OrthoDB" id="27435at2759"/>
<evidence type="ECO:0000259" key="4">
    <source>
        <dbReference type="Pfam" id="PF17862"/>
    </source>
</evidence>
<reference evidence="5" key="1">
    <citation type="submission" date="2013-10" db="EMBL/GenBank/DDBJ databases">
        <title>Genomic analysis of the causative agents of coccidiosis in chickens.</title>
        <authorList>
            <person name="Reid A.J."/>
            <person name="Blake D."/>
            <person name="Billington K."/>
            <person name="Browne H."/>
            <person name="Dunn M."/>
            <person name="Hung S."/>
            <person name="Kawahara F."/>
            <person name="Miranda-Saavedra D."/>
            <person name="Mourier T."/>
            <person name="Nagra H."/>
            <person name="Otto T.D."/>
            <person name="Rawlings N."/>
            <person name="Sanchez A."/>
            <person name="Sanders M."/>
            <person name="Subramaniam C."/>
            <person name="Tay Y."/>
            <person name="Dear P."/>
            <person name="Doerig C."/>
            <person name="Gruber A."/>
            <person name="Parkinson J."/>
            <person name="Shirley M."/>
            <person name="Wan K.L."/>
            <person name="Berriman M."/>
            <person name="Tomley F."/>
            <person name="Pain A."/>
        </authorList>
    </citation>
    <scope>NUCLEOTIDE SEQUENCE [LARGE SCALE GENOMIC DNA]</scope>
    <source>
        <strain evidence="5">Houghton</strain>
    </source>
</reference>
<dbReference type="GO" id="GO:0005524">
    <property type="term" value="F:ATP binding"/>
    <property type="evidence" value="ECO:0007669"/>
    <property type="project" value="UniProtKB-KW"/>
</dbReference>
<dbReference type="VEuPathDB" id="ToxoDB:ETH2_1103300"/>
<organism evidence="5 6">
    <name type="scientific">Eimeria tenella</name>
    <name type="common">Coccidian parasite</name>
    <dbReference type="NCBI Taxonomy" id="5802"/>
    <lineage>
        <taxon>Eukaryota</taxon>
        <taxon>Sar</taxon>
        <taxon>Alveolata</taxon>
        <taxon>Apicomplexa</taxon>
        <taxon>Conoidasida</taxon>
        <taxon>Coccidia</taxon>
        <taxon>Eucoccidiorida</taxon>
        <taxon>Eimeriorina</taxon>
        <taxon>Eimeriidae</taxon>
        <taxon>Eimeria</taxon>
    </lineage>
</organism>
<dbReference type="EMBL" id="HG677529">
    <property type="protein sequence ID" value="CDJ44716.1"/>
    <property type="molecule type" value="Genomic_DNA"/>
</dbReference>
<gene>
    <name evidence="5" type="ORF">ETH_00036590</name>
</gene>
<dbReference type="PANTHER" id="PTHR23077:SF27">
    <property type="entry name" value="ATPASE FAMILY GENE 2 PROTEIN HOMOLOG A"/>
    <property type="match status" value="1"/>
</dbReference>
<dbReference type="AlphaFoldDB" id="U6L3G9"/>
<feature type="domain" description="AAA ATPase AAA+ lid" evidence="4">
    <location>
        <begin position="16"/>
        <end position="51"/>
    </location>
</feature>